<dbReference type="SUPFAM" id="SSF46894">
    <property type="entry name" value="C-terminal effector domain of the bipartite response regulators"/>
    <property type="match status" value="1"/>
</dbReference>
<keyword evidence="3" id="KW-0802">TPR repeat</keyword>
<dbReference type="GO" id="GO:0043531">
    <property type="term" value="F:ADP binding"/>
    <property type="evidence" value="ECO:0007669"/>
    <property type="project" value="InterPro"/>
</dbReference>
<evidence type="ECO:0000256" key="5">
    <source>
        <dbReference type="PROSITE-ProRule" id="PRU01091"/>
    </source>
</evidence>
<dbReference type="GO" id="GO:0000160">
    <property type="term" value="P:phosphorelay signal transduction system"/>
    <property type="evidence" value="ECO:0007669"/>
    <property type="project" value="InterPro"/>
</dbReference>
<dbReference type="InterPro" id="IPR019734">
    <property type="entry name" value="TPR_rpt"/>
</dbReference>
<dbReference type="Pfam" id="PF00931">
    <property type="entry name" value="NB-ARC"/>
    <property type="match status" value="1"/>
</dbReference>
<dbReference type="EMBL" id="JADBEB010000001">
    <property type="protein sequence ID" value="MBE1489884.1"/>
    <property type="molecule type" value="Genomic_DNA"/>
</dbReference>
<dbReference type="SMART" id="SM00028">
    <property type="entry name" value="TPR"/>
    <property type="match status" value="2"/>
</dbReference>
<accession>A0A927R7W8</accession>
<feature type="domain" description="OmpR/PhoB-type" evidence="7">
    <location>
        <begin position="26"/>
        <end position="128"/>
    </location>
</feature>
<evidence type="ECO:0000259" key="7">
    <source>
        <dbReference type="PROSITE" id="PS51755"/>
    </source>
</evidence>
<keyword evidence="4 5" id="KW-0238">DNA-binding</keyword>
<dbReference type="Pfam" id="PF07719">
    <property type="entry name" value="TPR_2"/>
    <property type="match status" value="1"/>
</dbReference>
<dbReference type="InterPro" id="IPR011990">
    <property type="entry name" value="TPR-like_helical_dom_sf"/>
</dbReference>
<dbReference type="AlphaFoldDB" id="A0A927R7W8"/>
<evidence type="ECO:0000313" key="9">
    <source>
        <dbReference type="Proteomes" id="UP000649753"/>
    </source>
</evidence>
<sequence length="1118" mass="119064">MPYGIPPPDPSPQVRTAGCRWRAAESGWATINGMRFGILGTTEVYATDGRRLVVGGPRLRALLVLLLLDAGRLVSTDRLIHGLYGDTPPSRAANALQSQVSRLRQVLSAGNGPEPLLEFHPAGYRLTVDPEAVDVHRFTRLVGEGHRALAADDRRRAADLLGEALDLWRGEPLADVRDASFAPPQAVRLDELRLSAVEDRIEAELRLGAAGTLLAELRELVAAYPLRERPRGQLIRALHADGRRAEALATFADVRRLLADELGTDPSPELAALHVAVLRDDPALTPDRTPGPGAPDRPAAGTAGPAEGRRSGRGDSAPVVAGPVGTGQLTGLPGQLSSFVGREEELRRVGKLLGEARLVTLHGPGGAGKTRLAIEAAGRQDGEVCLVELASVAAGADVTQTVLAALHLREAVLRAPGGPRDAAERLVTALADRRLLLVLDNCEHVVADAARLTARLLGSCPKVRVLTTSREPLGLTGEALCPVSGLTLPPVDASPATARQYASVRLFVERAADVSPDFDLDSGNVADVLRICRTLDGLPLAIELAAARLRALPVGQIAARLDDRFRLLTRGSRLAQPRHQTLRAVVQWSWDLLDEVEQRLARRLTVFAGGADLDAVERVCGPLGADVLDVLPSLVDKSLVEAGGGRFRMLETVRAFGAERLVEAGEAERLRAAHAAYFLDLARTGDERLRGAEQLDWLRRLDADRDDLHAALRRAVAGPDTGTALRLVAALSFYWWLRGLRGEGAALAAQLIERLDAGPPPGLEEEYALCLLHASLGGYRAAPDVGVASSILWNLRQPPRQPFLLYLSGIANGPPPDMPLSLMTTEGWAGVLGADPWSRALAALGVGMMWMLDRRYDQARTQFEIALAGFRTLGERWGTILILTNLMELSYRDGDHTSTEAVDEALRLADELDSTLDMAELLRTRADGRISVGDLVGASADYQRVVELALPAGAPELLAAAHFGLGEIARLRGDPDRARELCEQALAECPTGWFGAEGVRLGVLVTLGGIAEATGDIATARRRYREVLVATQGIWEPATISAAVEGLVGPVLRDGDAERAALLLGAVAALQTGVSAAAAAAPVADATRARLGDAAYERILAQGSGMTRDQALAVFDPA</sequence>
<dbReference type="GO" id="GO:0006355">
    <property type="term" value="P:regulation of DNA-templated transcription"/>
    <property type="evidence" value="ECO:0007669"/>
    <property type="project" value="InterPro"/>
</dbReference>
<dbReference type="InterPro" id="IPR016032">
    <property type="entry name" value="Sig_transdc_resp-reg_C-effctor"/>
</dbReference>
<dbReference type="PANTHER" id="PTHR47691:SF3">
    <property type="entry name" value="HTH-TYPE TRANSCRIPTIONAL REGULATOR RV0890C-RELATED"/>
    <property type="match status" value="1"/>
</dbReference>
<evidence type="ECO:0000313" key="8">
    <source>
        <dbReference type="EMBL" id="MBE1489884.1"/>
    </source>
</evidence>
<keyword evidence="2" id="KW-0677">Repeat</keyword>
<dbReference type="InterPro" id="IPR058852">
    <property type="entry name" value="HTH_77"/>
</dbReference>
<dbReference type="Gene3D" id="1.10.10.10">
    <property type="entry name" value="Winged helix-like DNA-binding domain superfamily/Winged helix DNA-binding domain"/>
    <property type="match status" value="1"/>
</dbReference>
<dbReference type="Pfam" id="PF03704">
    <property type="entry name" value="BTAD"/>
    <property type="match status" value="1"/>
</dbReference>
<feature type="DNA-binding region" description="OmpR/PhoB-type" evidence="5">
    <location>
        <begin position="26"/>
        <end position="128"/>
    </location>
</feature>
<proteinExistence type="inferred from homology"/>
<feature type="region of interest" description="Disordered" evidence="6">
    <location>
        <begin position="282"/>
        <end position="328"/>
    </location>
</feature>
<dbReference type="CDD" id="cd15831">
    <property type="entry name" value="BTAD"/>
    <property type="match status" value="1"/>
</dbReference>
<keyword evidence="9" id="KW-1185">Reference proteome</keyword>
<dbReference type="SUPFAM" id="SSF52540">
    <property type="entry name" value="P-loop containing nucleoside triphosphate hydrolases"/>
    <property type="match status" value="1"/>
</dbReference>
<dbReference type="InterPro" id="IPR002182">
    <property type="entry name" value="NB-ARC"/>
</dbReference>
<dbReference type="InterPro" id="IPR013105">
    <property type="entry name" value="TPR_2"/>
</dbReference>
<dbReference type="PANTHER" id="PTHR47691">
    <property type="entry name" value="REGULATOR-RELATED"/>
    <property type="match status" value="1"/>
</dbReference>
<comment type="caution">
    <text evidence="8">The sequence shown here is derived from an EMBL/GenBank/DDBJ whole genome shotgun (WGS) entry which is preliminary data.</text>
</comment>
<dbReference type="PROSITE" id="PS51755">
    <property type="entry name" value="OMPR_PHOB"/>
    <property type="match status" value="1"/>
</dbReference>
<reference evidence="8" key="1">
    <citation type="submission" date="2020-10" db="EMBL/GenBank/DDBJ databases">
        <title>Sequencing the genomes of 1000 actinobacteria strains.</title>
        <authorList>
            <person name="Klenk H.-P."/>
        </authorList>
    </citation>
    <scope>NUCLEOTIDE SEQUENCE</scope>
    <source>
        <strain evidence="8">DSM 46832</strain>
    </source>
</reference>
<evidence type="ECO:0000256" key="4">
    <source>
        <dbReference type="ARBA" id="ARBA00023125"/>
    </source>
</evidence>
<dbReference type="RefSeq" id="WP_225945711.1">
    <property type="nucleotide sequence ID" value="NZ_JADBEB010000001.1"/>
</dbReference>
<evidence type="ECO:0000256" key="3">
    <source>
        <dbReference type="ARBA" id="ARBA00022803"/>
    </source>
</evidence>
<evidence type="ECO:0000256" key="1">
    <source>
        <dbReference type="ARBA" id="ARBA00005820"/>
    </source>
</evidence>
<dbReference type="Gene3D" id="1.25.40.10">
    <property type="entry name" value="Tetratricopeptide repeat domain"/>
    <property type="match status" value="2"/>
</dbReference>
<dbReference type="Proteomes" id="UP000649753">
    <property type="component" value="Unassembled WGS sequence"/>
</dbReference>
<dbReference type="PRINTS" id="PR00364">
    <property type="entry name" value="DISEASERSIST"/>
</dbReference>
<dbReference type="SMART" id="SM01043">
    <property type="entry name" value="BTAD"/>
    <property type="match status" value="1"/>
</dbReference>
<dbReference type="SUPFAM" id="SSF48452">
    <property type="entry name" value="TPR-like"/>
    <property type="match status" value="2"/>
</dbReference>
<comment type="similarity">
    <text evidence="1">Belongs to the AfsR/DnrI/RedD regulatory family.</text>
</comment>
<evidence type="ECO:0000256" key="2">
    <source>
        <dbReference type="ARBA" id="ARBA00022737"/>
    </source>
</evidence>
<dbReference type="InterPro" id="IPR005158">
    <property type="entry name" value="BTAD"/>
</dbReference>
<dbReference type="SMART" id="SM00862">
    <property type="entry name" value="Trans_reg_C"/>
    <property type="match status" value="1"/>
</dbReference>
<evidence type="ECO:0000256" key="6">
    <source>
        <dbReference type="SAM" id="MobiDB-lite"/>
    </source>
</evidence>
<dbReference type="InterPro" id="IPR001867">
    <property type="entry name" value="OmpR/PhoB-type_DNA-bd"/>
</dbReference>
<dbReference type="InterPro" id="IPR036388">
    <property type="entry name" value="WH-like_DNA-bd_sf"/>
</dbReference>
<protein>
    <submittedName>
        <fullName evidence="8">ATPase/DNA-binding SARP family transcriptional activator</fullName>
    </submittedName>
</protein>
<dbReference type="Gene3D" id="3.40.50.300">
    <property type="entry name" value="P-loop containing nucleotide triphosphate hydrolases"/>
    <property type="match status" value="1"/>
</dbReference>
<feature type="compositionally biased region" description="Low complexity" evidence="6">
    <location>
        <begin position="286"/>
        <end position="306"/>
    </location>
</feature>
<dbReference type="InterPro" id="IPR027417">
    <property type="entry name" value="P-loop_NTPase"/>
</dbReference>
<dbReference type="Pfam" id="PF00486">
    <property type="entry name" value="Trans_reg_C"/>
    <property type="match status" value="1"/>
</dbReference>
<organism evidence="8 9">
    <name type="scientific">Plantactinospora soyae</name>
    <dbReference type="NCBI Taxonomy" id="1544732"/>
    <lineage>
        <taxon>Bacteria</taxon>
        <taxon>Bacillati</taxon>
        <taxon>Actinomycetota</taxon>
        <taxon>Actinomycetes</taxon>
        <taxon>Micromonosporales</taxon>
        <taxon>Micromonosporaceae</taxon>
        <taxon>Plantactinospora</taxon>
    </lineage>
</organism>
<name>A0A927R7W8_9ACTN</name>
<gene>
    <name evidence="8" type="ORF">H4W31_005522</name>
</gene>
<dbReference type="Pfam" id="PF25872">
    <property type="entry name" value="HTH_77"/>
    <property type="match status" value="1"/>
</dbReference>
<dbReference type="GO" id="GO:0003677">
    <property type="term" value="F:DNA binding"/>
    <property type="evidence" value="ECO:0007669"/>
    <property type="project" value="UniProtKB-UniRule"/>
</dbReference>